<evidence type="ECO:0000256" key="1">
    <source>
        <dbReference type="ARBA" id="ARBA00023002"/>
    </source>
</evidence>
<dbReference type="InterPro" id="IPR050523">
    <property type="entry name" value="AKR_Detox_Biosynth"/>
</dbReference>
<keyword evidence="1" id="KW-0560">Oxidoreductase</keyword>
<keyword evidence="4" id="KW-1185">Reference proteome</keyword>
<dbReference type="Pfam" id="PF00248">
    <property type="entry name" value="Aldo_ket_red"/>
    <property type="match status" value="2"/>
</dbReference>
<proteinExistence type="predicted"/>
<dbReference type="AlphaFoldDB" id="A0AAN6LNV2"/>
<comment type="caution">
    <text evidence="3">The sequence shown here is derived from an EMBL/GenBank/DDBJ whole genome shotgun (WGS) entry which is preliminary data.</text>
</comment>
<feature type="domain" description="NADP-dependent oxidoreductase" evidence="2">
    <location>
        <begin position="5"/>
        <end position="126"/>
    </location>
</feature>
<dbReference type="SUPFAM" id="SSF51430">
    <property type="entry name" value="NAD(P)-linked oxidoreductase"/>
    <property type="match status" value="1"/>
</dbReference>
<reference evidence="3 4" key="1">
    <citation type="submission" date="2021-02" db="EMBL/GenBank/DDBJ databases">
        <title>Genome assembly of Pseudopithomyces chartarum.</title>
        <authorList>
            <person name="Jauregui R."/>
            <person name="Singh J."/>
            <person name="Voisey C."/>
        </authorList>
    </citation>
    <scope>NUCLEOTIDE SEQUENCE [LARGE SCALE GENOMIC DNA]</scope>
    <source>
        <strain evidence="3 4">AGR01</strain>
    </source>
</reference>
<evidence type="ECO:0000313" key="3">
    <source>
        <dbReference type="EMBL" id="KAK3201678.1"/>
    </source>
</evidence>
<protein>
    <recommendedName>
        <fullName evidence="2">NADP-dependent oxidoreductase domain-containing protein</fullName>
    </recommendedName>
</protein>
<dbReference type="EMBL" id="WVTA01000015">
    <property type="protein sequence ID" value="KAK3201678.1"/>
    <property type="molecule type" value="Genomic_DNA"/>
</dbReference>
<dbReference type="PANTHER" id="PTHR43364:SF4">
    <property type="entry name" value="NAD(P)-LINKED OXIDOREDUCTASE SUPERFAMILY PROTEIN"/>
    <property type="match status" value="1"/>
</dbReference>
<dbReference type="GO" id="GO:0005829">
    <property type="term" value="C:cytosol"/>
    <property type="evidence" value="ECO:0007669"/>
    <property type="project" value="TreeGrafter"/>
</dbReference>
<dbReference type="GO" id="GO:0016491">
    <property type="term" value="F:oxidoreductase activity"/>
    <property type="evidence" value="ECO:0007669"/>
    <property type="project" value="UniProtKB-KW"/>
</dbReference>
<evidence type="ECO:0000313" key="4">
    <source>
        <dbReference type="Proteomes" id="UP001280581"/>
    </source>
</evidence>
<dbReference type="InterPro" id="IPR036812">
    <property type="entry name" value="NAD(P)_OxRdtase_dom_sf"/>
</dbReference>
<dbReference type="Gene3D" id="3.20.20.100">
    <property type="entry name" value="NADP-dependent oxidoreductase domain"/>
    <property type="match status" value="2"/>
</dbReference>
<dbReference type="Proteomes" id="UP001280581">
    <property type="component" value="Unassembled WGS sequence"/>
</dbReference>
<evidence type="ECO:0000259" key="2">
    <source>
        <dbReference type="Pfam" id="PF00248"/>
    </source>
</evidence>
<dbReference type="InterPro" id="IPR023210">
    <property type="entry name" value="NADP_OxRdtase_dom"/>
</dbReference>
<sequence length="287" mass="31750">MVKNRIILGLMTFGPDTEWGAKTTSLPEFHTFLDHFQSAGYSETDTARTYQNGIQESVTAAVGYKKRNLSIATKLYPHVLGKHAPTELRAGVEKSLKELQTDYVDIFYLHAPDRSVPFEETVGEIDRILAGGLFTGKYKAGQTEDPGKKSFVGEVYRQRYIRNGYLDALSIIEPVVTAHGLTLVETAMRWLIHHSALKMRTDGGNDGIIIGASSLAQLDNNLAVLEKGPLPKEVLDALDEGWIVAKGTVPDYWHMDLKYTYDTEEALFGGQKKEANRANVASSKASL</sequence>
<gene>
    <name evidence="3" type="ORF">GRF29_164g242368</name>
</gene>
<dbReference type="PANTHER" id="PTHR43364">
    <property type="entry name" value="NADH-SPECIFIC METHYLGLYOXAL REDUCTASE-RELATED"/>
    <property type="match status" value="1"/>
</dbReference>
<organism evidence="3 4">
    <name type="scientific">Pseudopithomyces chartarum</name>
    <dbReference type="NCBI Taxonomy" id="1892770"/>
    <lineage>
        <taxon>Eukaryota</taxon>
        <taxon>Fungi</taxon>
        <taxon>Dikarya</taxon>
        <taxon>Ascomycota</taxon>
        <taxon>Pezizomycotina</taxon>
        <taxon>Dothideomycetes</taxon>
        <taxon>Pleosporomycetidae</taxon>
        <taxon>Pleosporales</taxon>
        <taxon>Massarineae</taxon>
        <taxon>Didymosphaeriaceae</taxon>
        <taxon>Pseudopithomyces</taxon>
    </lineage>
</organism>
<name>A0AAN6LNV2_9PLEO</name>
<feature type="domain" description="NADP-dependent oxidoreductase" evidence="2">
    <location>
        <begin position="128"/>
        <end position="240"/>
    </location>
</feature>
<accession>A0AAN6LNV2</accession>